<proteinExistence type="predicted"/>
<dbReference type="RefSeq" id="WP_407989386.1">
    <property type="nucleotide sequence ID" value="NZ_AP035881.2"/>
</dbReference>
<dbReference type="AlphaFoldDB" id="A0AB33K064"/>
<accession>A0AB33K064</accession>
<reference evidence="1" key="1">
    <citation type="submission" date="2024-07" db="EMBL/GenBank/DDBJ databases">
        <title>Complete genome sequences of cellulolytic bacteria, Kitasatospora sp. CMC57 and Streptomyces sp. CMC78, isolated from Japanese agricultural soil.</title>
        <authorList>
            <person name="Hashimoto T."/>
            <person name="Ito M."/>
            <person name="Iwamoto M."/>
            <person name="Fukahori D."/>
            <person name="Shoda T."/>
            <person name="Sakoda M."/>
            <person name="Morohoshi T."/>
            <person name="Mitsuboshi M."/>
            <person name="Nishizawa T."/>
        </authorList>
    </citation>
    <scope>NUCLEOTIDE SEQUENCE</scope>
    <source>
        <strain evidence="1">CMC57</strain>
    </source>
</reference>
<protein>
    <submittedName>
        <fullName evidence="1">Uncharacterized protein</fullName>
    </submittedName>
</protein>
<gene>
    <name evidence="1" type="ORF">KCMC57_33770</name>
</gene>
<name>A0AB33K064_9ACTN</name>
<dbReference type="EMBL" id="AP035881">
    <property type="protein sequence ID" value="BFP47009.1"/>
    <property type="molecule type" value="Genomic_DNA"/>
</dbReference>
<organism evidence="1">
    <name type="scientific">Kitasatospora sp. CMC57</name>
    <dbReference type="NCBI Taxonomy" id="3231513"/>
    <lineage>
        <taxon>Bacteria</taxon>
        <taxon>Bacillati</taxon>
        <taxon>Actinomycetota</taxon>
        <taxon>Actinomycetes</taxon>
        <taxon>Kitasatosporales</taxon>
        <taxon>Streptomycetaceae</taxon>
        <taxon>Kitasatospora</taxon>
    </lineage>
</organism>
<evidence type="ECO:0000313" key="1">
    <source>
        <dbReference type="EMBL" id="BFP47009.1"/>
    </source>
</evidence>
<sequence>MRSIVAGQTAFGTEEFAELALGVDAELFSGVPGESAEERVVRLDVAFAVLEDLRREDFELAAYAERLMRSAPVPLQRPAKPLSVLSVAVAA</sequence>